<keyword evidence="5" id="KW-0998">Cell outer membrane</keyword>
<keyword evidence="3 6" id="KW-0732">Signal</keyword>
<dbReference type="Proteomes" id="UP001209229">
    <property type="component" value="Unassembled WGS sequence"/>
</dbReference>
<gene>
    <name evidence="9" type="ORF">OM075_20390</name>
</gene>
<sequence>MKKLNIIYLLLVVAGFSFTSCNDYLEETSQDLSYINSLDDLDELLLGEVYLQRTTSVRVSDATGTYLPYVHFMADELDHVTDAAYQSGIYPNSAIDLFGYYTWQRQVSLGIDGSNVYDDALDWTRIYKCIVSANVVLDELDKLQAKDEEAKMQARRIKGEALFNRATDFFLLVNLFGDAYQPALADQTLGIPLKLTSYTEIGAFKRANLKDVYAQILSDLNSAEEALRDIPQQSIYRINHAGICLFLSRVYLYMQDYDNAIVWAQKCLDEAPEVEDLNSFATNLFSEENRSVLFSMGGNIIAENIFEYDPWGTGPEFGTGQFIVGSELYNSFADNDLRKTNFFHINDMYPGIPLYDKQYSDGMSSHTELSDCFTLRTAEAWLNLAEAYAVKGETMNAQAAIESLLKNRIEISSFESVAQTGTELVSFIRDERRKELCMEGHRWFDLRRYQANTAYPQTKTLYSSAVVKLGYYDLVRVDYYKLEPNDPAWTLPLPVYESEYNASEGNERNAREPYDSVNY</sequence>
<organism evidence="9 10">
    <name type="scientific">Plebeiibacterium sediminum</name>
    <dbReference type="NCBI Taxonomy" id="2992112"/>
    <lineage>
        <taxon>Bacteria</taxon>
        <taxon>Pseudomonadati</taxon>
        <taxon>Bacteroidota</taxon>
        <taxon>Bacteroidia</taxon>
        <taxon>Marinilabiliales</taxon>
        <taxon>Marinilabiliaceae</taxon>
        <taxon>Plebeiibacterium</taxon>
    </lineage>
</organism>
<feature type="domain" description="RagB/SusD" evidence="7">
    <location>
        <begin position="358"/>
        <end position="466"/>
    </location>
</feature>
<evidence type="ECO:0000256" key="1">
    <source>
        <dbReference type="ARBA" id="ARBA00004442"/>
    </source>
</evidence>
<dbReference type="GO" id="GO:0009279">
    <property type="term" value="C:cell outer membrane"/>
    <property type="evidence" value="ECO:0007669"/>
    <property type="project" value="UniProtKB-SubCell"/>
</dbReference>
<proteinExistence type="inferred from homology"/>
<dbReference type="PROSITE" id="PS51257">
    <property type="entry name" value="PROKAR_LIPOPROTEIN"/>
    <property type="match status" value="1"/>
</dbReference>
<feature type="signal peptide" evidence="6">
    <location>
        <begin position="1"/>
        <end position="19"/>
    </location>
</feature>
<comment type="caution">
    <text evidence="9">The sequence shown here is derived from an EMBL/GenBank/DDBJ whole genome shotgun (WGS) entry which is preliminary data.</text>
</comment>
<dbReference type="InterPro" id="IPR011990">
    <property type="entry name" value="TPR-like_helical_dom_sf"/>
</dbReference>
<dbReference type="AlphaFoldDB" id="A0AAE3M8A5"/>
<dbReference type="EMBL" id="JAPDPJ010000067">
    <property type="protein sequence ID" value="MCW3788842.1"/>
    <property type="molecule type" value="Genomic_DNA"/>
</dbReference>
<evidence type="ECO:0000256" key="6">
    <source>
        <dbReference type="SAM" id="SignalP"/>
    </source>
</evidence>
<evidence type="ECO:0000313" key="9">
    <source>
        <dbReference type="EMBL" id="MCW3788842.1"/>
    </source>
</evidence>
<comment type="similarity">
    <text evidence="2">Belongs to the SusD family.</text>
</comment>
<accession>A0AAE3M8A5</accession>
<reference evidence="9" key="1">
    <citation type="submission" date="2022-10" db="EMBL/GenBank/DDBJ databases">
        <authorList>
            <person name="Yu W.X."/>
        </authorList>
    </citation>
    <scope>NUCLEOTIDE SEQUENCE</scope>
    <source>
        <strain evidence="9">AAT</strain>
    </source>
</reference>
<evidence type="ECO:0000259" key="7">
    <source>
        <dbReference type="Pfam" id="PF07980"/>
    </source>
</evidence>
<evidence type="ECO:0000313" key="10">
    <source>
        <dbReference type="Proteomes" id="UP001209229"/>
    </source>
</evidence>
<dbReference type="Gene3D" id="1.25.40.390">
    <property type="match status" value="1"/>
</dbReference>
<name>A0AAE3M8A5_9BACT</name>
<dbReference type="RefSeq" id="WP_301192398.1">
    <property type="nucleotide sequence ID" value="NZ_JAPDPJ010000067.1"/>
</dbReference>
<evidence type="ECO:0000256" key="5">
    <source>
        <dbReference type="ARBA" id="ARBA00023237"/>
    </source>
</evidence>
<evidence type="ECO:0000256" key="3">
    <source>
        <dbReference type="ARBA" id="ARBA00022729"/>
    </source>
</evidence>
<dbReference type="InterPro" id="IPR012944">
    <property type="entry name" value="SusD_RagB_dom"/>
</dbReference>
<evidence type="ECO:0000256" key="2">
    <source>
        <dbReference type="ARBA" id="ARBA00006275"/>
    </source>
</evidence>
<evidence type="ECO:0000256" key="4">
    <source>
        <dbReference type="ARBA" id="ARBA00023136"/>
    </source>
</evidence>
<protein>
    <submittedName>
        <fullName evidence="9">RagB/SusD family nutrient uptake outer membrane protein</fullName>
    </submittedName>
</protein>
<dbReference type="Pfam" id="PF07980">
    <property type="entry name" value="SusD_RagB"/>
    <property type="match status" value="1"/>
</dbReference>
<keyword evidence="4" id="KW-0472">Membrane</keyword>
<dbReference type="Pfam" id="PF14322">
    <property type="entry name" value="SusD-like_3"/>
    <property type="match status" value="1"/>
</dbReference>
<evidence type="ECO:0000259" key="8">
    <source>
        <dbReference type="Pfam" id="PF14322"/>
    </source>
</evidence>
<comment type="subcellular location">
    <subcellularLocation>
        <location evidence="1">Cell outer membrane</location>
    </subcellularLocation>
</comment>
<feature type="domain" description="SusD-like N-terminal" evidence="8">
    <location>
        <begin position="118"/>
        <end position="252"/>
    </location>
</feature>
<keyword evidence="10" id="KW-1185">Reference proteome</keyword>
<dbReference type="SUPFAM" id="SSF48452">
    <property type="entry name" value="TPR-like"/>
    <property type="match status" value="1"/>
</dbReference>
<feature type="chain" id="PRO_5042033889" evidence="6">
    <location>
        <begin position="20"/>
        <end position="519"/>
    </location>
</feature>
<dbReference type="InterPro" id="IPR033985">
    <property type="entry name" value="SusD-like_N"/>
</dbReference>